<feature type="signal peptide" evidence="1">
    <location>
        <begin position="1"/>
        <end position="23"/>
    </location>
</feature>
<name>A0ABW5XRW3_9SPHI</name>
<comment type="caution">
    <text evidence="2">The sequence shown here is derived from an EMBL/GenBank/DDBJ whole genome shotgun (WGS) entry which is preliminary data.</text>
</comment>
<organism evidence="2 3">
    <name type="scientific">Mucilaginibacter antarcticus</name>
    <dbReference type="NCBI Taxonomy" id="1855725"/>
    <lineage>
        <taxon>Bacteria</taxon>
        <taxon>Pseudomonadati</taxon>
        <taxon>Bacteroidota</taxon>
        <taxon>Sphingobacteriia</taxon>
        <taxon>Sphingobacteriales</taxon>
        <taxon>Sphingobacteriaceae</taxon>
        <taxon>Mucilaginibacter</taxon>
    </lineage>
</organism>
<accession>A0ABW5XRW3</accession>
<evidence type="ECO:0008006" key="4">
    <source>
        <dbReference type="Google" id="ProtNLM"/>
    </source>
</evidence>
<reference evidence="3" key="1">
    <citation type="journal article" date="2019" name="Int. J. Syst. Evol. Microbiol.">
        <title>The Global Catalogue of Microorganisms (GCM) 10K type strain sequencing project: providing services to taxonomists for standard genome sequencing and annotation.</title>
        <authorList>
            <consortium name="The Broad Institute Genomics Platform"/>
            <consortium name="The Broad Institute Genome Sequencing Center for Infectious Disease"/>
            <person name="Wu L."/>
            <person name="Ma J."/>
        </authorList>
    </citation>
    <scope>NUCLEOTIDE SEQUENCE [LARGE SCALE GENOMIC DNA]</scope>
    <source>
        <strain evidence="3">KCTC 52232</strain>
    </source>
</reference>
<feature type="chain" id="PRO_5045380124" description="Arylsulfotransferase ASST" evidence="1">
    <location>
        <begin position="24"/>
        <end position="368"/>
    </location>
</feature>
<keyword evidence="1" id="KW-0732">Signal</keyword>
<gene>
    <name evidence="2" type="ORF">ACFSYC_15395</name>
</gene>
<protein>
    <recommendedName>
        <fullName evidence="4">Arylsulfotransferase ASST</fullName>
    </recommendedName>
</protein>
<evidence type="ECO:0000313" key="2">
    <source>
        <dbReference type="EMBL" id="MFD2866081.1"/>
    </source>
</evidence>
<dbReference type="Proteomes" id="UP001597601">
    <property type="component" value="Unassembled WGS sequence"/>
</dbReference>
<sequence length="368" mass="41298">MKTTKNGFYFALILSIFSNIAFAQKKVKSMPAVKSITPCMDVLNLFTAANVPEMAPEEEYAPLINSTEATPENLPGNGLAQHPMLYVGENCNRMSLVNNGKVIWTYNTGKGPEFDDVWMLSNGNILFSRMKYIAVITPDKKVLWRMDFKVPQGADHTEVHACQPIGLNKVMFVVNGLPPKLYVVNIKTGKVEVEHELPFKEPLDAAGIHGQFRRARVTAQGTYLISYMSRGRVVEYDKDFKEVWSYDIAQPWAAIRLKNGNTLITNEKDWLTREVNPNKEMIWEFNCKTDLPAAYQFTSAPQSCTRLANGNTIFTSRGQSGNGPQIIEVTRDKKVVWVLHDWKTVGDGTAVQILDDPGIPEIPGQSEH</sequence>
<dbReference type="Gene3D" id="2.130.10.10">
    <property type="entry name" value="YVTN repeat-like/Quinoprotein amine dehydrogenase"/>
    <property type="match status" value="1"/>
</dbReference>
<proteinExistence type="predicted"/>
<dbReference type="SUPFAM" id="SSF50998">
    <property type="entry name" value="Quinoprotein alcohol dehydrogenase-like"/>
    <property type="match status" value="1"/>
</dbReference>
<keyword evidence="3" id="KW-1185">Reference proteome</keyword>
<evidence type="ECO:0000256" key="1">
    <source>
        <dbReference type="SAM" id="SignalP"/>
    </source>
</evidence>
<dbReference type="InterPro" id="IPR015943">
    <property type="entry name" value="WD40/YVTN_repeat-like_dom_sf"/>
</dbReference>
<dbReference type="RefSeq" id="WP_377129404.1">
    <property type="nucleotide sequence ID" value="NZ_JBHUON010000020.1"/>
</dbReference>
<evidence type="ECO:0000313" key="3">
    <source>
        <dbReference type="Proteomes" id="UP001597601"/>
    </source>
</evidence>
<dbReference type="InterPro" id="IPR011047">
    <property type="entry name" value="Quinoprotein_ADH-like_sf"/>
</dbReference>
<dbReference type="EMBL" id="JBHUON010000020">
    <property type="protein sequence ID" value="MFD2866081.1"/>
    <property type="molecule type" value="Genomic_DNA"/>
</dbReference>